<evidence type="ECO:0000313" key="2">
    <source>
        <dbReference type="Proteomes" id="UP000019754"/>
    </source>
</evidence>
<comment type="caution">
    <text evidence="1">The sequence shown here is derived from an EMBL/GenBank/DDBJ whole genome shotgun (WGS) entry which is preliminary data.</text>
</comment>
<dbReference type="AlphaFoldDB" id="A0A022KWH4"/>
<dbReference type="STRING" id="1249481.D641_0109005"/>
<dbReference type="Proteomes" id="UP000019754">
    <property type="component" value="Unassembled WGS sequence"/>
</dbReference>
<dbReference type="HOGENOM" id="CLU_818562_0_0_11"/>
<protein>
    <recommendedName>
        <fullName evidence="3">GTPase</fullName>
    </recommendedName>
</protein>
<dbReference type="RefSeq" id="WP_017823331.1">
    <property type="nucleotide sequence ID" value="NZ_AORC01000010.1"/>
</dbReference>
<proteinExistence type="predicted"/>
<reference evidence="1 2" key="1">
    <citation type="journal article" date="2013" name="Genome Announc.">
        <title>Draft genome sequence of an Actinobacterium, Brachybacterium muris strain UCD-AY4.</title>
        <authorList>
            <person name="Lo J.R."/>
            <person name="Lang J.M."/>
            <person name="Darling A.E."/>
            <person name="Eisen J.A."/>
            <person name="Coil D.A."/>
        </authorList>
    </citation>
    <scope>NUCLEOTIDE SEQUENCE [LARGE SCALE GENOMIC DNA]</scope>
    <source>
        <strain evidence="1 2">UCD-AY4</strain>
    </source>
</reference>
<evidence type="ECO:0008006" key="3">
    <source>
        <dbReference type="Google" id="ProtNLM"/>
    </source>
</evidence>
<evidence type="ECO:0000313" key="1">
    <source>
        <dbReference type="EMBL" id="EYT49192.1"/>
    </source>
</evidence>
<sequence length="334" mass="36913">MTLDILYIRACGSGWGPIDQLAALTAQLLEGNLVTLQDRGEVSIARKLLGQLPRHRSGDRALLVLASNPAHLAYAARLRHWLPGYRTTAAWVIDSFWSDRISRMARGRGHFDHIFITDRELHDEWASTTGTRIHWAPWGTDTLAISELPTERPVDLLRIGRQPAAWDDDRRTEEAAAAVGLTFEGRPAMDPDPAVNQQNVRSALLRSKFVLAFSNLVSPAAYTHPTRDYVTGRWTDALGAGAIVVGVAPRAADRTLGPASTIEIDSSDLSRGIAQICEAVERWSPSIPEQTHAHARATLDWRWRIHEIALVLHLAPSTQFQSELDLLDAGGTIR</sequence>
<gene>
    <name evidence="1" type="ORF">D641_0109005</name>
</gene>
<dbReference type="OrthoDB" id="9179640at2"/>
<keyword evidence="2" id="KW-1185">Reference proteome</keyword>
<organism evidence="1 2">
    <name type="scientific">Brachybacterium muris UCD-AY4</name>
    <dbReference type="NCBI Taxonomy" id="1249481"/>
    <lineage>
        <taxon>Bacteria</taxon>
        <taxon>Bacillati</taxon>
        <taxon>Actinomycetota</taxon>
        <taxon>Actinomycetes</taxon>
        <taxon>Micrococcales</taxon>
        <taxon>Dermabacteraceae</taxon>
        <taxon>Brachybacterium</taxon>
    </lineage>
</organism>
<name>A0A022KWH4_9MICO</name>
<dbReference type="EMBL" id="AORC01000010">
    <property type="protein sequence ID" value="EYT49192.1"/>
    <property type="molecule type" value="Genomic_DNA"/>
</dbReference>
<accession>A0A022KWH4</accession>